<keyword evidence="6" id="KW-0539">Nucleus</keyword>
<accession>A0A0L8GD51</accession>
<dbReference type="Gene3D" id="1.20.920.10">
    <property type="entry name" value="Bromodomain-like"/>
    <property type="match status" value="2"/>
</dbReference>
<comment type="subcellular location">
    <subcellularLocation>
        <location evidence="1">Nucleus</location>
    </subcellularLocation>
</comment>
<evidence type="ECO:0000256" key="3">
    <source>
        <dbReference type="ARBA" id="ARBA00023015"/>
    </source>
</evidence>
<dbReference type="GO" id="GO:0005669">
    <property type="term" value="C:transcription factor TFIID complex"/>
    <property type="evidence" value="ECO:0007669"/>
    <property type="project" value="InterPro"/>
</dbReference>
<dbReference type="EMBL" id="KQ422662">
    <property type="protein sequence ID" value="KOF74461.1"/>
    <property type="molecule type" value="Genomic_DNA"/>
</dbReference>
<feature type="domain" description="Bromo" evidence="11">
    <location>
        <begin position="1437"/>
        <end position="1507"/>
    </location>
</feature>
<evidence type="ECO:0000256" key="10">
    <source>
        <dbReference type="SAM" id="MobiDB-lite"/>
    </source>
</evidence>
<evidence type="ECO:0000256" key="2">
    <source>
        <dbReference type="ARBA" id="ARBA00009064"/>
    </source>
</evidence>
<evidence type="ECO:0000256" key="5">
    <source>
        <dbReference type="ARBA" id="ARBA00023163"/>
    </source>
</evidence>
<dbReference type="Pfam" id="PF00439">
    <property type="entry name" value="Bromodomain"/>
    <property type="match status" value="2"/>
</dbReference>
<dbReference type="GO" id="GO:0051123">
    <property type="term" value="P:RNA polymerase II preinitiation complex assembly"/>
    <property type="evidence" value="ECO:0007669"/>
    <property type="project" value="TreeGrafter"/>
</dbReference>
<evidence type="ECO:0000256" key="8">
    <source>
        <dbReference type="PROSITE-ProRule" id="PRU00035"/>
    </source>
</evidence>
<gene>
    <name evidence="12" type="ORF">OCBIM_22036167mg</name>
</gene>
<dbReference type="SUPFAM" id="SSF47370">
    <property type="entry name" value="Bromodomain"/>
    <property type="match status" value="2"/>
</dbReference>
<dbReference type="Pfam" id="PF09247">
    <property type="entry name" value="TBP-binding"/>
    <property type="match status" value="1"/>
</dbReference>
<feature type="region of interest" description="Disordered" evidence="10">
    <location>
        <begin position="1795"/>
        <end position="1961"/>
    </location>
</feature>
<name>A0A0L8GD51_OCTBM</name>
<evidence type="ECO:0000256" key="4">
    <source>
        <dbReference type="ARBA" id="ARBA00023117"/>
    </source>
</evidence>
<dbReference type="PROSITE" id="PS50014">
    <property type="entry name" value="BROMODOMAIN_2"/>
    <property type="match status" value="2"/>
</dbReference>
<dbReference type="GO" id="GO:0004402">
    <property type="term" value="F:histone acetyltransferase activity"/>
    <property type="evidence" value="ECO:0007669"/>
    <property type="project" value="InterPro"/>
</dbReference>
<dbReference type="PANTHER" id="PTHR13900">
    <property type="entry name" value="TRANSCRIPTION INITIATION FACTOR TFIID"/>
    <property type="match status" value="1"/>
</dbReference>
<keyword evidence="5" id="KW-0804">Transcription</keyword>
<evidence type="ECO:0000256" key="9">
    <source>
        <dbReference type="SAM" id="Coils"/>
    </source>
</evidence>
<dbReference type="Pfam" id="PF12157">
    <property type="entry name" value="DUF3591"/>
    <property type="match status" value="1"/>
</dbReference>
<feature type="compositionally biased region" description="Polar residues" evidence="10">
    <location>
        <begin position="200"/>
        <end position="209"/>
    </location>
</feature>
<dbReference type="InterPro" id="IPR009067">
    <property type="entry name" value="TAF_II_230-bd"/>
</dbReference>
<evidence type="ECO:0000256" key="7">
    <source>
        <dbReference type="ARBA" id="ARBA00040102"/>
    </source>
</evidence>
<feature type="coiled-coil region" evidence="9">
    <location>
        <begin position="1637"/>
        <end position="1671"/>
    </location>
</feature>
<dbReference type="InterPro" id="IPR036741">
    <property type="entry name" value="TAFII-230_TBP-bd_sf"/>
</dbReference>
<feature type="compositionally biased region" description="Acidic residues" evidence="10">
    <location>
        <begin position="1907"/>
        <end position="1916"/>
    </location>
</feature>
<dbReference type="OrthoDB" id="5752at2759"/>
<dbReference type="CDD" id="cd05511">
    <property type="entry name" value="Bromo_TFIID"/>
    <property type="match status" value="2"/>
</dbReference>
<evidence type="ECO:0000313" key="12">
    <source>
        <dbReference type="EMBL" id="KOF74460.1"/>
    </source>
</evidence>
<keyword evidence="3" id="KW-0805">Transcription regulation</keyword>
<dbReference type="EMBL" id="KQ422662">
    <property type="protein sequence ID" value="KOF74460.1"/>
    <property type="molecule type" value="Genomic_DNA"/>
</dbReference>
<feature type="domain" description="Bromo" evidence="11">
    <location>
        <begin position="1560"/>
        <end position="1630"/>
    </location>
</feature>
<dbReference type="PROSITE" id="PS00633">
    <property type="entry name" value="BROMODOMAIN_1"/>
    <property type="match status" value="2"/>
</dbReference>
<dbReference type="GO" id="GO:0016251">
    <property type="term" value="F:RNA polymerase II general transcription initiation factor activity"/>
    <property type="evidence" value="ECO:0007669"/>
    <property type="project" value="InterPro"/>
</dbReference>
<feature type="compositionally biased region" description="Acidic residues" evidence="10">
    <location>
        <begin position="1799"/>
        <end position="1814"/>
    </location>
</feature>
<dbReference type="InterPro" id="IPR041670">
    <property type="entry name" value="Znf-CCHC_6"/>
</dbReference>
<evidence type="ECO:0000256" key="1">
    <source>
        <dbReference type="ARBA" id="ARBA00004123"/>
    </source>
</evidence>
<dbReference type="InterPro" id="IPR001487">
    <property type="entry name" value="Bromodomain"/>
</dbReference>
<keyword evidence="9" id="KW-0175">Coiled coil</keyword>
<dbReference type="SMART" id="SM00297">
    <property type="entry name" value="BROMO"/>
    <property type="match status" value="2"/>
</dbReference>
<protein>
    <recommendedName>
        <fullName evidence="7">Transcription initiation factor TFIID subunit 1</fullName>
    </recommendedName>
</protein>
<dbReference type="STRING" id="37653.A0A0L8GD51"/>
<feature type="region of interest" description="Disordered" evidence="10">
    <location>
        <begin position="1161"/>
        <end position="1204"/>
    </location>
</feature>
<dbReference type="InterPro" id="IPR022591">
    <property type="entry name" value="TAF1_HAT_dom"/>
</dbReference>
<proteinExistence type="inferred from homology"/>
<dbReference type="FunFam" id="1.20.920.10:FF:000020">
    <property type="entry name" value="Transcription initiation factor TFIID subunit"/>
    <property type="match status" value="1"/>
</dbReference>
<feature type="compositionally biased region" description="Polar residues" evidence="10">
    <location>
        <begin position="1176"/>
        <end position="1192"/>
    </location>
</feature>
<evidence type="ECO:0000259" key="11">
    <source>
        <dbReference type="PROSITE" id="PS50014"/>
    </source>
</evidence>
<feature type="region of interest" description="Disordered" evidence="10">
    <location>
        <begin position="1706"/>
        <end position="1739"/>
    </location>
</feature>
<sequence>MDSEEEHDDQTDVTSSTISCLTGFLFGNIDEKGELEEDFLDEESKKHLNSLSSLSRFESMVKEITDDPTAEQTVERDDGSFENYDKKDANAVDFSDISEVVEEEEEEGTKTNEAIENLHGLQNNSNEVPKDRRLMPPPSWIPTNAGPGGDLEDSQPPLERPKFDEPDLSADNVANRSQTDSINDTTSQITSPVTLPKTEPPSQTTSASSEENEPKKKLNTPLASMLPKELESVDVTQLFPKFRPGKVLRFSRLFRPVHTTHVWRKKRKKKSPEEEKESVVKKLKMSSDEESDEVQIDFDYGRTPTAEECLTDDDEIVVRPIESRSSSSKQDKNTDIEHRFEVPPWRYGPAQYWYDLMAVDETGENFSYGFKLGDRSKFDLSKEGRNLMAFPDEIFEMVTQVHWEDEVIWNGEEARAKVLQSHKLRAPSAGWIPSASFRSAGQFLQQNRFGNKSFIIPGKNASVQSLGSKVGPQFQTEISDSKESNWRSIFPVENEALVYENWEEDIIWDPENMEKIPGPAMLTLDPNDDNIILEVPEDIDPNEQTEPAKKEKEIKKSKILLGKAGIIKEEEEEKEIPTTTQRKDPFNLSNDEFYNPKLTMDNALRTNMGGSLIQHSTPALELRQPLFPTHMGPSKLRSFHRPQIKRYSYGALATHGPHSVLPLLKQIKRKAKMREVERQAYGGGEIFFMRTMQDLSGMDGELIMTEYSEEFPPLMMQVGMATKVKNYYKRKPGKDSNPPQYIYGELAYAHTSPFLGSLAPGLCLQAFENNLFRAPIYEHCMPETDFLIIRTRQHYYIREITCIYIIGQECALYEVPGPNSKRANNFIRDFLQVFIYRLFWKSKDNPRRIKMDDIKKAFPSHSESSIRKRLKLCADFKRTGMDSNWWVLKPDFRLPTEEEMRAMVSPEQCCGYYAMLAAEQRLKDAGYGEKSLFAPEDDNEEETQMKIDDEVRTAPWNTTRAFISAMKGKCLLDLTGVADPTGCGEGFSYVKVPNKPQPKEEGNSQTPVKRTVTGTDADLRRLNLKDAKQLLRKFGVQESEIKKLSRWEVIDVVRTMSTAQAKTGQDGTGWSKFARGNRFSVAEHQERYKEECQRIFDLQNKVLSSKEILSTDENSSSGDDSDFEEMGKNIENMLANKKTSSQISLEREEQMRKELQKMLMEESNKENDDKKKKPALSSSSTSYQTQGNSMSAPNKDDDSASFSSLGGRKLKITRTFRDESGKEFTRSEIVRKPAVIDTYVRIRQTKDPAFIKQFATLDDQVKEEMKKERRRIQEQLRRIKRNQEKEKVAPIKKKKKKETPLLKLKCGACGQIGHMRTNKECPLYQKVGPSAPVQVAMTEEQEEEEEKNLLSDHDLINVEGTKIVISKNLVEHADQMRRKSLLLKFPKQAVETKKKRRTGSVVHCDYLKKPKQSSNRRRTDPLVTLSSIFESILNEMRDLPNTQQFLFPVNPKKVTDYYDIVKDPMDLQTLRENVRRKKYTSREEFLTDVNQMSINSKMYNGDKHLLTLTAKSMLDLCIKKFSEKEEKLMRLEKAINPLLDDDDQVAFSFILENIIQQKMKIVENSWPFHQPVNKKSVKDYYEVIKKPMDLSTLLKNVQLHKYQHRDQFIEDVELIFANSVKYNGPDSSYTNTAKRIVDVARENLSEYDEHLSQLERDIQAAREAALDAVETDSIMTGTSLNMDDNSVLGIDNESMDSNSMREAVLASGDWPDGEPNSSTSDMLNRRRHPSDFKDDNDADAEDMMFDESDSEFVDVEGDESAMEDREFDISHQDIHGEHFSSSDNNNDLAQDLQITPENSDNENDDYDDEDDNDEDNNRREKNYGMDGSGNEELPSGISQYIEDSVYDQQYSGDNANQFYSSENEPNMYNMAGIGDDEEQSFDPAAFFLSSSLAQQMTDDNQQQQQQQDEEEEEEQQPDSVETDINKDLQVSESESEDNDFVPISNDDNQSNEGFDIDQFLH</sequence>
<organism evidence="12">
    <name type="scientific">Octopus bimaculoides</name>
    <name type="common">California two-spotted octopus</name>
    <dbReference type="NCBI Taxonomy" id="37653"/>
    <lineage>
        <taxon>Eukaryota</taxon>
        <taxon>Metazoa</taxon>
        <taxon>Spiralia</taxon>
        <taxon>Lophotrochozoa</taxon>
        <taxon>Mollusca</taxon>
        <taxon>Cephalopoda</taxon>
        <taxon>Coleoidea</taxon>
        <taxon>Octopodiformes</taxon>
        <taxon>Octopoda</taxon>
        <taxon>Incirrata</taxon>
        <taxon>Octopodidae</taxon>
        <taxon>Octopus</taxon>
    </lineage>
</organism>
<dbReference type="PRINTS" id="PR00503">
    <property type="entry name" value="BROMODOMAIN"/>
</dbReference>
<dbReference type="SUPFAM" id="SSF47055">
    <property type="entry name" value="TAF(II)230 TBP-binding fragment"/>
    <property type="match status" value="1"/>
</dbReference>
<feature type="compositionally biased region" description="Basic and acidic residues" evidence="10">
    <location>
        <begin position="73"/>
        <end position="87"/>
    </location>
</feature>
<dbReference type="Pfam" id="PF15288">
    <property type="entry name" value="zf-CCHC_6"/>
    <property type="match status" value="1"/>
</dbReference>
<reference evidence="12" key="1">
    <citation type="submission" date="2015-07" db="EMBL/GenBank/DDBJ databases">
        <title>MeaNS - Measles Nucleotide Surveillance Program.</title>
        <authorList>
            <person name="Tran T."/>
            <person name="Druce J."/>
        </authorList>
    </citation>
    <scope>NUCLEOTIDE SEQUENCE</scope>
    <source>
        <strain evidence="12">UCB-OBI-ISO-001</strain>
        <tissue evidence="12">Gonad</tissue>
    </source>
</reference>
<feature type="region of interest" description="Disordered" evidence="10">
    <location>
        <begin position="63"/>
        <end position="87"/>
    </location>
</feature>
<dbReference type="InterPro" id="IPR018359">
    <property type="entry name" value="Bromodomain_CS"/>
</dbReference>
<dbReference type="OMA" id="PARIWYD"/>
<feature type="coiled-coil region" evidence="9">
    <location>
        <begin position="1258"/>
        <end position="1289"/>
    </location>
</feature>
<feature type="compositionally biased region" description="Polar residues" evidence="10">
    <location>
        <begin position="1846"/>
        <end position="1866"/>
    </location>
</feature>
<dbReference type="InterPro" id="IPR040240">
    <property type="entry name" value="TAF1"/>
</dbReference>
<feature type="compositionally biased region" description="Low complexity" evidence="10">
    <location>
        <begin position="1894"/>
        <end position="1906"/>
    </location>
</feature>
<feature type="compositionally biased region" description="Polar residues" evidence="10">
    <location>
        <begin position="172"/>
        <end position="193"/>
    </location>
</feature>
<keyword evidence="4 8" id="KW-0103">Bromodomain</keyword>
<dbReference type="GO" id="GO:0017025">
    <property type="term" value="F:TBP-class protein binding"/>
    <property type="evidence" value="ECO:0007669"/>
    <property type="project" value="InterPro"/>
</dbReference>
<evidence type="ECO:0000256" key="6">
    <source>
        <dbReference type="ARBA" id="ARBA00023242"/>
    </source>
</evidence>
<dbReference type="InterPro" id="IPR036427">
    <property type="entry name" value="Bromodomain-like_sf"/>
</dbReference>
<comment type="similarity">
    <text evidence="2">Belongs to the TAF1 family.</text>
</comment>
<dbReference type="Gene3D" id="1.10.1100.10">
    <property type="entry name" value="TAFII-230 TBP-binding domain"/>
    <property type="match status" value="1"/>
</dbReference>
<dbReference type="PANTHER" id="PTHR13900:SF0">
    <property type="entry name" value="TRANSCRIPTION INITIATION FACTOR TFIID SUBUNIT 1"/>
    <property type="match status" value="1"/>
</dbReference>
<dbReference type="KEGG" id="obi:106877877"/>
<feature type="region of interest" description="Disordered" evidence="10">
    <location>
        <begin position="101"/>
        <end position="226"/>
    </location>
</feature>
<feature type="compositionally biased region" description="Basic and acidic residues" evidence="10">
    <location>
        <begin position="1161"/>
        <end position="1171"/>
    </location>
</feature>